<evidence type="ECO:0000259" key="21">
    <source>
        <dbReference type="PROSITE" id="PS51387"/>
    </source>
</evidence>
<dbReference type="GO" id="GO:0071555">
    <property type="term" value="P:cell wall organization"/>
    <property type="evidence" value="ECO:0007669"/>
    <property type="project" value="UniProtKB-KW"/>
</dbReference>
<dbReference type="GO" id="GO:0005829">
    <property type="term" value="C:cytosol"/>
    <property type="evidence" value="ECO:0007669"/>
    <property type="project" value="TreeGrafter"/>
</dbReference>
<dbReference type="PANTHER" id="PTHR21071">
    <property type="entry name" value="UDP-N-ACETYLENOLPYRUVOYLGLUCOSAMINE REDUCTASE"/>
    <property type="match status" value="1"/>
</dbReference>
<evidence type="ECO:0000256" key="18">
    <source>
        <dbReference type="ARBA" id="ARBA00031026"/>
    </source>
</evidence>
<dbReference type="GO" id="GO:0008360">
    <property type="term" value="P:regulation of cell shape"/>
    <property type="evidence" value="ECO:0007669"/>
    <property type="project" value="UniProtKB-KW"/>
</dbReference>
<feature type="active site" description="Proton donor" evidence="20">
    <location>
        <position position="221"/>
    </location>
</feature>
<evidence type="ECO:0000256" key="5">
    <source>
        <dbReference type="ARBA" id="ARBA00010485"/>
    </source>
</evidence>
<dbReference type="Pfam" id="PF02873">
    <property type="entry name" value="MurB_C"/>
    <property type="match status" value="1"/>
</dbReference>
<sequence length="299" mass="32821">MMAAMQPQGLRGEMRYDEPMARHTTWRVGGPARRFYRPADREDLILFLQGLPEDETLFWLGLGSNLLVRDGGFDGTVIATQGRLDRIEWRGERQLYVEAGVTCARVARMAARAGLCGVEFLAGIPGTLGGALAMNAGAFGGEIWPRVIGVEMVDRRGRLWWRSPDEFEIGYRSVKGRAGEWFLAAELQLLQGDADSTQAKIRSLLERRGATQPTRMPSCGSVFRNPPGDHAARLIEAAGLKGLQIGGAQVSEKHSNFIVNTGEATAADIEALIERVQQQVEARSGVRLVTEVHRIGEPL</sequence>
<dbReference type="Gene3D" id="3.30.465.10">
    <property type="match status" value="1"/>
</dbReference>
<evidence type="ECO:0000256" key="12">
    <source>
        <dbReference type="ARBA" id="ARBA00022857"/>
    </source>
</evidence>
<dbReference type="PROSITE" id="PS51387">
    <property type="entry name" value="FAD_PCMH"/>
    <property type="match status" value="1"/>
</dbReference>
<feature type="active site" evidence="20">
    <location>
        <position position="291"/>
    </location>
</feature>
<evidence type="ECO:0000256" key="20">
    <source>
        <dbReference type="HAMAP-Rule" id="MF_00037"/>
    </source>
</evidence>
<keyword evidence="9 20" id="KW-0132">Cell division</keyword>
<comment type="similarity">
    <text evidence="5 20">Belongs to the MurB family.</text>
</comment>
<evidence type="ECO:0000256" key="3">
    <source>
        <dbReference type="ARBA" id="ARBA00004496"/>
    </source>
</evidence>
<keyword evidence="15 20" id="KW-0560">Oxidoreductase</keyword>
<keyword evidence="14 20" id="KW-0573">Peptidoglycan synthesis</keyword>
<dbReference type="AlphaFoldDB" id="G2DCJ9"/>
<dbReference type="InterPro" id="IPR036318">
    <property type="entry name" value="FAD-bd_PCMH-like_sf"/>
</dbReference>
<keyword evidence="16 20" id="KW-0131">Cell cycle</keyword>
<evidence type="ECO:0000256" key="9">
    <source>
        <dbReference type="ARBA" id="ARBA00022618"/>
    </source>
</evidence>
<accession>G2DCJ9</accession>
<dbReference type="Pfam" id="PF01565">
    <property type="entry name" value="FAD_binding_4"/>
    <property type="match status" value="1"/>
</dbReference>
<dbReference type="GO" id="GO:0071949">
    <property type="term" value="F:FAD binding"/>
    <property type="evidence" value="ECO:0007669"/>
    <property type="project" value="InterPro"/>
</dbReference>
<dbReference type="GO" id="GO:0051301">
    <property type="term" value="P:cell division"/>
    <property type="evidence" value="ECO:0007669"/>
    <property type="project" value="UniProtKB-KW"/>
</dbReference>
<evidence type="ECO:0000256" key="2">
    <source>
        <dbReference type="ARBA" id="ARBA00003921"/>
    </source>
</evidence>
<evidence type="ECO:0000256" key="8">
    <source>
        <dbReference type="ARBA" id="ARBA00022490"/>
    </source>
</evidence>
<reference evidence="22" key="1">
    <citation type="journal article" date="2011" name="ISME J.">
        <title>The endosymbionts of the deep-sea tubeworms Riftia pachyptila and Tevnia jerichonana share an identical physiology as revealed by proteogenomic analyses.</title>
        <authorList>
            <person name="Gardebrecht A."/>
            <person name="Markert S."/>
            <person name="Felbeck H."/>
            <person name="Thuermer A."/>
            <person name="Albrecht D."/>
            <person name="Wollherr A."/>
            <person name="Kabisch J."/>
            <person name="Lehmann R."/>
            <person name="Daniel R."/>
            <person name="Liesegang H."/>
            <person name="Hecker M."/>
            <person name="Sievert S.M."/>
            <person name="Schweder T."/>
        </authorList>
    </citation>
    <scope>NUCLEOTIDE SEQUENCE [LARGE SCALE GENOMIC DNA]</scope>
</reference>
<keyword evidence="8 20" id="KW-0963">Cytoplasm</keyword>
<dbReference type="InterPro" id="IPR011601">
    <property type="entry name" value="MurB_C"/>
</dbReference>
<evidence type="ECO:0000256" key="11">
    <source>
        <dbReference type="ARBA" id="ARBA00022827"/>
    </source>
</evidence>
<dbReference type="SUPFAM" id="SSF56194">
    <property type="entry name" value="Uridine diphospho-N-Acetylenolpyruvylglucosamine reductase, MurB, C-terminal domain"/>
    <property type="match status" value="1"/>
</dbReference>
<keyword evidence="23" id="KW-1185">Reference proteome</keyword>
<keyword evidence="11 20" id="KW-0274">FAD</keyword>
<evidence type="ECO:0000256" key="19">
    <source>
        <dbReference type="ARBA" id="ARBA00048914"/>
    </source>
</evidence>
<dbReference type="NCBIfam" id="NF010480">
    <property type="entry name" value="PRK13905.1"/>
    <property type="match status" value="1"/>
</dbReference>
<keyword evidence="10 20" id="KW-0285">Flavoprotein</keyword>
<feature type="active site" evidence="20">
    <location>
        <position position="172"/>
    </location>
</feature>
<dbReference type="InterPro" id="IPR003170">
    <property type="entry name" value="MurB"/>
</dbReference>
<comment type="cofactor">
    <cofactor evidence="1 20">
        <name>FAD</name>
        <dbReference type="ChEBI" id="CHEBI:57692"/>
    </cofactor>
</comment>
<comment type="catalytic activity">
    <reaction evidence="19 20">
        <text>UDP-N-acetyl-alpha-D-muramate + NADP(+) = UDP-N-acetyl-3-O-(1-carboxyvinyl)-alpha-D-glucosamine + NADPH + H(+)</text>
        <dbReference type="Rhea" id="RHEA:12248"/>
        <dbReference type="ChEBI" id="CHEBI:15378"/>
        <dbReference type="ChEBI" id="CHEBI:57783"/>
        <dbReference type="ChEBI" id="CHEBI:58349"/>
        <dbReference type="ChEBI" id="CHEBI:68483"/>
        <dbReference type="ChEBI" id="CHEBI:70757"/>
        <dbReference type="EC" id="1.3.1.98"/>
    </reaction>
</comment>
<dbReference type="Proteomes" id="UP000004491">
    <property type="component" value="Unassembled WGS sequence"/>
</dbReference>
<evidence type="ECO:0000256" key="15">
    <source>
        <dbReference type="ARBA" id="ARBA00023002"/>
    </source>
</evidence>
<dbReference type="NCBIfam" id="TIGR00179">
    <property type="entry name" value="murB"/>
    <property type="match status" value="1"/>
</dbReference>
<dbReference type="GO" id="GO:0009252">
    <property type="term" value="P:peptidoglycan biosynthetic process"/>
    <property type="evidence" value="ECO:0007669"/>
    <property type="project" value="UniProtKB-UniRule"/>
</dbReference>
<dbReference type="InterPro" id="IPR016169">
    <property type="entry name" value="FAD-bd_PCMH_sub2"/>
</dbReference>
<evidence type="ECO:0000313" key="23">
    <source>
        <dbReference type="Proteomes" id="UP000004491"/>
    </source>
</evidence>
<keyword evidence="17 20" id="KW-0961">Cell wall biogenesis/degradation</keyword>
<evidence type="ECO:0000256" key="6">
    <source>
        <dbReference type="ARBA" id="ARBA00012518"/>
    </source>
</evidence>
<dbReference type="PATRIC" id="fig|1048808.3.peg.1320"/>
<comment type="function">
    <text evidence="2 20">Cell wall formation.</text>
</comment>
<dbReference type="Gene3D" id="3.90.78.10">
    <property type="entry name" value="UDP-N-acetylenolpyruvoylglucosamine reductase, C-terminal domain"/>
    <property type="match status" value="1"/>
</dbReference>
<dbReference type="HAMAP" id="MF_00037">
    <property type="entry name" value="MurB"/>
    <property type="match status" value="1"/>
</dbReference>
<protein>
    <recommendedName>
        <fullName evidence="7 20">UDP-N-acetylenolpyruvoylglucosamine reductase</fullName>
        <ecNumber evidence="6 20">1.3.1.98</ecNumber>
    </recommendedName>
    <alternativeName>
        <fullName evidence="18 20">UDP-N-acetylmuramate dehydrogenase</fullName>
    </alternativeName>
</protein>
<name>G2DCJ9_9GAMM</name>
<dbReference type="InterPro" id="IPR006094">
    <property type="entry name" value="Oxid_FAD_bind_N"/>
</dbReference>
<dbReference type="Gene3D" id="3.30.43.10">
    <property type="entry name" value="Uridine Diphospho-n-acetylenolpyruvylglucosamine Reductase, domain 2"/>
    <property type="match status" value="1"/>
</dbReference>
<dbReference type="GO" id="GO:0008762">
    <property type="term" value="F:UDP-N-acetylmuramate dehydrogenase activity"/>
    <property type="evidence" value="ECO:0007669"/>
    <property type="project" value="UniProtKB-UniRule"/>
</dbReference>
<evidence type="ECO:0000256" key="7">
    <source>
        <dbReference type="ARBA" id="ARBA00015188"/>
    </source>
</evidence>
<dbReference type="InterPro" id="IPR036635">
    <property type="entry name" value="MurB_C_sf"/>
</dbReference>
<evidence type="ECO:0000256" key="14">
    <source>
        <dbReference type="ARBA" id="ARBA00022984"/>
    </source>
</evidence>
<dbReference type="EC" id="1.3.1.98" evidence="6 20"/>
<keyword evidence="13 20" id="KW-0133">Cell shape</keyword>
<dbReference type="PANTHER" id="PTHR21071:SF4">
    <property type="entry name" value="UDP-N-ACETYLENOLPYRUVOYLGLUCOSAMINE REDUCTASE"/>
    <property type="match status" value="1"/>
</dbReference>
<evidence type="ECO:0000256" key="10">
    <source>
        <dbReference type="ARBA" id="ARBA00022630"/>
    </source>
</evidence>
<keyword evidence="12 20" id="KW-0521">NADP</keyword>
<dbReference type="SUPFAM" id="SSF56176">
    <property type="entry name" value="FAD-binding/transporter-associated domain-like"/>
    <property type="match status" value="1"/>
</dbReference>
<comment type="pathway">
    <text evidence="4 20">Cell wall biogenesis; peptidoglycan biosynthesis.</text>
</comment>
<comment type="subcellular location">
    <subcellularLocation>
        <location evidence="3 20">Cytoplasm</location>
    </subcellularLocation>
</comment>
<comment type="caution">
    <text evidence="22">The sequence shown here is derived from an EMBL/GenBank/DDBJ whole genome shotgun (WGS) entry which is preliminary data.</text>
</comment>
<evidence type="ECO:0000256" key="4">
    <source>
        <dbReference type="ARBA" id="ARBA00004752"/>
    </source>
</evidence>
<gene>
    <name evidence="20 22" type="primary">murB</name>
    <name evidence="22" type="ORF">Rifp1Sym_bc00150</name>
</gene>
<feature type="domain" description="FAD-binding PCMH-type" evidence="21">
    <location>
        <begin position="28"/>
        <end position="192"/>
    </location>
</feature>
<evidence type="ECO:0000313" key="22">
    <source>
        <dbReference type="EMBL" id="EGV51654.1"/>
    </source>
</evidence>
<proteinExistence type="inferred from homology"/>
<evidence type="ECO:0000256" key="13">
    <source>
        <dbReference type="ARBA" id="ARBA00022960"/>
    </source>
</evidence>
<evidence type="ECO:0000256" key="16">
    <source>
        <dbReference type="ARBA" id="ARBA00023306"/>
    </source>
</evidence>
<evidence type="ECO:0000256" key="17">
    <source>
        <dbReference type="ARBA" id="ARBA00023316"/>
    </source>
</evidence>
<dbReference type="EMBL" id="AFOC01000030">
    <property type="protein sequence ID" value="EGV51654.1"/>
    <property type="molecule type" value="Genomic_DNA"/>
</dbReference>
<organism evidence="22 23">
    <name type="scientific">endosymbiont of Riftia pachyptila</name>
    <name type="common">vent Ph05</name>
    <dbReference type="NCBI Taxonomy" id="1048808"/>
    <lineage>
        <taxon>Bacteria</taxon>
        <taxon>Pseudomonadati</taxon>
        <taxon>Pseudomonadota</taxon>
        <taxon>Gammaproteobacteria</taxon>
        <taxon>sulfur-oxidizing symbionts</taxon>
    </lineage>
</organism>
<evidence type="ECO:0000256" key="1">
    <source>
        <dbReference type="ARBA" id="ARBA00001974"/>
    </source>
</evidence>
<dbReference type="InterPro" id="IPR016166">
    <property type="entry name" value="FAD-bd_PCMH"/>
</dbReference>
<dbReference type="UniPathway" id="UPA00219"/>
<dbReference type="InterPro" id="IPR016167">
    <property type="entry name" value="FAD-bd_PCMH_sub1"/>
</dbReference>